<accession>F1LD61</accession>
<keyword evidence="3" id="KW-0812">Transmembrane</keyword>
<keyword evidence="1" id="KW-0677">Repeat</keyword>
<feature type="compositionally biased region" description="Polar residues" evidence="2">
    <location>
        <begin position="158"/>
        <end position="167"/>
    </location>
</feature>
<protein>
    <submittedName>
        <fullName evidence="5">Cuticle collagen dpy-7</fullName>
    </submittedName>
</protein>
<feature type="compositionally biased region" description="Pro residues" evidence="2">
    <location>
        <begin position="179"/>
        <end position="191"/>
    </location>
</feature>
<feature type="compositionally biased region" description="Low complexity" evidence="2">
    <location>
        <begin position="169"/>
        <end position="178"/>
    </location>
</feature>
<keyword evidence="3" id="KW-1133">Transmembrane helix</keyword>
<evidence type="ECO:0000259" key="4">
    <source>
        <dbReference type="Pfam" id="PF01484"/>
    </source>
</evidence>
<dbReference type="Pfam" id="PF01391">
    <property type="entry name" value="Collagen"/>
    <property type="match status" value="1"/>
</dbReference>
<evidence type="ECO:0000256" key="1">
    <source>
        <dbReference type="ARBA" id="ARBA00022737"/>
    </source>
</evidence>
<feature type="compositionally biased region" description="Acidic residues" evidence="2">
    <location>
        <begin position="124"/>
        <end position="136"/>
    </location>
</feature>
<proteinExistence type="evidence at transcript level"/>
<keyword evidence="5" id="KW-0176">Collagen</keyword>
<feature type="transmembrane region" description="Helical" evidence="3">
    <location>
        <begin position="6"/>
        <end position="27"/>
    </location>
</feature>
<sequence length="223" mass="23215">MWQCDFYHRLAMTSAIMSSLSVVALILSIPTIYMKAEHERNCIASKSDRFKVDVNRMWKEMHILSGSGEKLTFFSRRQRSPWANNMCSGCIQLSCPTGPPGLGGPAGEDGVPGLAGNPGPAGEDGFDVELAPEDDLPCVICPAGPPGQRGLQGERGQTGEQGPRGQQGSPGIIGTDGPPGLPGPPGPPGPKGPLGEHGPPGDIAIAGVGIKGPRGPRQVQQVR</sequence>
<name>F1LD61_ASCSU</name>
<dbReference type="InterPro" id="IPR008160">
    <property type="entry name" value="Collagen"/>
</dbReference>
<dbReference type="EMBL" id="JI178491">
    <property type="protein sequence ID" value="ADY48065.1"/>
    <property type="molecule type" value="mRNA"/>
</dbReference>
<evidence type="ECO:0000313" key="5">
    <source>
        <dbReference type="EMBL" id="ADY48065.1"/>
    </source>
</evidence>
<dbReference type="Pfam" id="PF01484">
    <property type="entry name" value="Col_cuticle_N"/>
    <property type="match status" value="1"/>
</dbReference>
<evidence type="ECO:0000256" key="3">
    <source>
        <dbReference type="SAM" id="Phobius"/>
    </source>
</evidence>
<dbReference type="InterPro" id="IPR002486">
    <property type="entry name" value="Col_cuticle_N"/>
</dbReference>
<evidence type="ECO:0000256" key="2">
    <source>
        <dbReference type="SAM" id="MobiDB-lite"/>
    </source>
</evidence>
<reference evidence="5" key="1">
    <citation type="journal article" date="2011" name="Genome Res.">
        <title>Deep small RNA sequencing from the nematode Ascaris reveals conservation, functional diversification, and novel developmental profiles.</title>
        <authorList>
            <person name="Wang J."/>
            <person name="Czech B."/>
            <person name="Crunk A."/>
            <person name="Wallace A."/>
            <person name="Mitreva M."/>
            <person name="Hannon G.J."/>
            <person name="Davis R.E."/>
        </authorList>
    </citation>
    <scope>NUCLEOTIDE SEQUENCE</scope>
</reference>
<dbReference type="PANTHER" id="PTHR24637">
    <property type="entry name" value="COLLAGEN"/>
    <property type="match status" value="1"/>
</dbReference>
<dbReference type="GO" id="GO:0005581">
    <property type="term" value="C:collagen trimer"/>
    <property type="evidence" value="ECO:0007669"/>
    <property type="project" value="UniProtKB-KW"/>
</dbReference>
<dbReference type="AlphaFoldDB" id="F1LD61"/>
<keyword evidence="3" id="KW-0472">Membrane</keyword>
<feature type="domain" description="Nematode cuticle collagen N-terminal" evidence="4">
    <location>
        <begin position="14"/>
        <end position="61"/>
    </location>
</feature>
<dbReference type="GO" id="GO:0042302">
    <property type="term" value="F:structural constituent of cuticle"/>
    <property type="evidence" value="ECO:0007669"/>
    <property type="project" value="InterPro"/>
</dbReference>
<organism evidence="5">
    <name type="scientific">Ascaris suum</name>
    <name type="common">Pig roundworm</name>
    <name type="synonym">Ascaris lumbricoides</name>
    <dbReference type="NCBI Taxonomy" id="6253"/>
    <lineage>
        <taxon>Eukaryota</taxon>
        <taxon>Metazoa</taxon>
        <taxon>Ecdysozoa</taxon>
        <taxon>Nematoda</taxon>
        <taxon>Chromadorea</taxon>
        <taxon>Rhabditida</taxon>
        <taxon>Spirurina</taxon>
        <taxon>Ascaridomorpha</taxon>
        <taxon>Ascaridoidea</taxon>
        <taxon>Ascarididae</taxon>
        <taxon>Ascaris</taxon>
    </lineage>
</organism>
<feature type="region of interest" description="Disordered" evidence="2">
    <location>
        <begin position="101"/>
        <end position="223"/>
    </location>
</feature>